<dbReference type="EC" id="2.4.1.-" evidence="3"/>
<keyword evidence="1" id="KW-0808">Transferase</keyword>
<keyword evidence="2" id="KW-0464">Manganese</keyword>
<gene>
    <name evidence="4" type="ORF">SI7747_15017861</name>
</gene>
<evidence type="ECO:0000313" key="5">
    <source>
        <dbReference type="Proteomes" id="UP001189122"/>
    </source>
</evidence>
<dbReference type="AlphaFoldDB" id="A0A7I8JPH2"/>
<reference evidence="4 5" key="1">
    <citation type="submission" date="2019-12" db="EMBL/GenBank/DDBJ databases">
        <authorList>
            <person name="Scholz U."/>
            <person name="Mascher M."/>
            <person name="Fiebig A."/>
        </authorList>
    </citation>
    <scope>NUCLEOTIDE SEQUENCE</scope>
</reference>
<dbReference type="PANTHER" id="PTHR11183">
    <property type="entry name" value="GLYCOGENIN SUBFAMILY MEMBER"/>
    <property type="match status" value="1"/>
</dbReference>
<dbReference type="SUPFAM" id="SSF53448">
    <property type="entry name" value="Nucleotide-diphospho-sugar transferases"/>
    <property type="match status" value="1"/>
</dbReference>
<dbReference type="InterPro" id="IPR050587">
    <property type="entry name" value="GNT1/Glycosyltrans_8"/>
</dbReference>
<protein>
    <recommendedName>
        <fullName evidence="3">Hexosyltransferase</fullName>
        <ecNumber evidence="3">2.4.1.-</ecNumber>
    </recommendedName>
</protein>
<evidence type="ECO:0000256" key="1">
    <source>
        <dbReference type="ARBA" id="ARBA00022676"/>
    </source>
</evidence>
<evidence type="ECO:0000313" key="4">
    <source>
        <dbReference type="EMBL" id="CAA2632227.1"/>
    </source>
</evidence>
<organism evidence="4">
    <name type="scientific">Spirodela intermedia</name>
    <name type="common">Intermediate duckweed</name>
    <dbReference type="NCBI Taxonomy" id="51605"/>
    <lineage>
        <taxon>Eukaryota</taxon>
        <taxon>Viridiplantae</taxon>
        <taxon>Streptophyta</taxon>
        <taxon>Embryophyta</taxon>
        <taxon>Tracheophyta</taxon>
        <taxon>Spermatophyta</taxon>
        <taxon>Magnoliopsida</taxon>
        <taxon>Liliopsida</taxon>
        <taxon>Araceae</taxon>
        <taxon>Lemnoideae</taxon>
        <taxon>Spirodela</taxon>
    </lineage>
</organism>
<comment type="similarity">
    <text evidence="3">Belongs to the glycosyltransferase 8 family.</text>
</comment>
<keyword evidence="5" id="KW-1185">Reference proteome</keyword>
<dbReference type="InterPro" id="IPR029044">
    <property type="entry name" value="Nucleotide-diphossugar_trans"/>
</dbReference>
<dbReference type="EMBL" id="CACRZD030000015">
    <property type="protein sequence ID" value="CAA6671453.1"/>
    <property type="molecule type" value="Genomic_DNA"/>
</dbReference>
<proteinExistence type="inferred from homology"/>
<name>A0A7I8JPH2_SPIIN</name>
<accession>A0A7I8JPH2</accession>
<dbReference type="Pfam" id="PF01501">
    <property type="entry name" value="Glyco_transf_8"/>
    <property type="match status" value="1"/>
</dbReference>
<dbReference type="Gene3D" id="3.90.550.10">
    <property type="entry name" value="Spore Coat Polysaccharide Biosynthesis Protein SpsA, Chain A"/>
    <property type="match status" value="1"/>
</dbReference>
<dbReference type="EMBL" id="LR743602">
    <property type="protein sequence ID" value="CAA2632227.1"/>
    <property type="molecule type" value="Genomic_DNA"/>
</dbReference>
<evidence type="ECO:0000256" key="2">
    <source>
        <dbReference type="ARBA" id="ARBA00023211"/>
    </source>
</evidence>
<sequence length="313" mass="35907">MAPEPCDGKLTAAPKKRGYVTFLAGGATTAPTRWWWPCFPMSPGAPPAPSLAGLHRREVEPIYPPENQVQFAMAYYVINYSKMRVFELISCFLFFFCWVTVRGLQQDGLLGRGYPGLQQRRPPLRHPDGRFYAVMDCFCEKSWSYSPQYAIGYCQQCPERVRWPPELGPPPSRYFNSGMFVFEPSRATSRSIIEALRIIPVTPFAEQDFMNIFFEKIYEPLPLDYNLILAMLWRHPDNFNFDEGSKPWRYTGKEVNMDREDVQMLVAEWWKIYNDESLDFTRRAALWSAPVTARPAAVPAAIELTGSIVPAAC</sequence>
<dbReference type="Proteomes" id="UP001189122">
    <property type="component" value="Unassembled WGS sequence"/>
</dbReference>
<evidence type="ECO:0000256" key="3">
    <source>
        <dbReference type="RuleBase" id="RU362027"/>
    </source>
</evidence>
<dbReference type="GO" id="GO:0016757">
    <property type="term" value="F:glycosyltransferase activity"/>
    <property type="evidence" value="ECO:0007669"/>
    <property type="project" value="UniProtKB-KW"/>
</dbReference>
<keyword evidence="1" id="KW-0328">Glycosyltransferase</keyword>
<dbReference type="InterPro" id="IPR002495">
    <property type="entry name" value="Glyco_trans_8"/>
</dbReference>